<proteinExistence type="predicted"/>
<reference evidence="2" key="1">
    <citation type="journal article" date="2024" name="Front. Bioeng. Biotechnol.">
        <title>Genome-scale model development and genomic sequencing of the oleaginous clade Lipomyces.</title>
        <authorList>
            <person name="Czajka J.J."/>
            <person name="Han Y."/>
            <person name="Kim J."/>
            <person name="Mondo S.J."/>
            <person name="Hofstad B.A."/>
            <person name="Robles A."/>
            <person name="Haridas S."/>
            <person name="Riley R."/>
            <person name="LaButti K."/>
            <person name="Pangilinan J."/>
            <person name="Andreopoulos W."/>
            <person name="Lipzen A."/>
            <person name="Yan J."/>
            <person name="Wang M."/>
            <person name="Ng V."/>
            <person name="Grigoriev I.V."/>
            <person name="Spatafora J.W."/>
            <person name="Magnuson J.K."/>
            <person name="Baker S.E."/>
            <person name="Pomraning K.R."/>
        </authorList>
    </citation>
    <scope>NUCLEOTIDE SEQUENCE [LARGE SCALE GENOMIC DNA]</scope>
    <source>
        <strain evidence="2">CBS 7786</strain>
    </source>
</reference>
<organism evidence="1 2">
    <name type="scientific">Lipomyces kononenkoae</name>
    <name type="common">Yeast</name>
    <dbReference type="NCBI Taxonomy" id="34357"/>
    <lineage>
        <taxon>Eukaryota</taxon>
        <taxon>Fungi</taxon>
        <taxon>Dikarya</taxon>
        <taxon>Ascomycota</taxon>
        <taxon>Saccharomycotina</taxon>
        <taxon>Lipomycetes</taxon>
        <taxon>Lipomycetales</taxon>
        <taxon>Lipomycetaceae</taxon>
        <taxon>Lipomyces</taxon>
    </lineage>
</organism>
<accession>A0ACC3SYT3</accession>
<evidence type="ECO:0000313" key="1">
    <source>
        <dbReference type="EMBL" id="KAK9236565.1"/>
    </source>
</evidence>
<keyword evidence="2" id="KW-1185">Reference proteome</keyword>
<feature type="non-terminal residue" evidence="1">
    <location>
        <position position="180"/>
    </location>
</feature>
<gene>
    <name evidence="1" type="ORF">V1525DRAFT_406690</name>
</gene>
<name>A0ACC3SYT3_LIPKO</name>
<dbReference type="Proteomes" id="UP001433508">
    <property type="component" value="Unassembled WGS sequence"/>
</dbReference>
<comment type="caution">
    <text evidence="1">The sequence shown here is derived from an EMBL/GenBank/DDBJ whole genome shotgun (WGS) entry which is preliminary data.</text>
</comment>
<evidence type="ECO:0000313" key="2">
    <source>
        <dbReference type="Proteomes" id="UP001433508"/>
    </source>
</evidence>
<protein>
    <submittedName>
        <fullName evidence="1">Uncharacterized protein</fullName>
    </submittedName>
</protein>
<sequence length="180" mass="20604">MKASLDEDTRDGLVTDSEADDSSMEEMRFDDSEEDNVIDSDQDEFSDDEKQSQVEALNVNGFDWEAKTLDDVHSAEESESEASASNQETTEKRKKRRKRTAVQIDVTGELSTKDPESVSDFERMLLGSPNSSALWIRYMAFQIQLGEIEKAREIARRALKTINYREEKEKLNIWVALLNL</sequence>
<dbReference type="EMBL" id="MU971385">
    <property type="protein sequence ID" value="KAK9236565.1"/>
    <property type="molecule type" value="Genomic_DNA"/>
</dbReference>